<evidence type="ECO:0000256" key="15">
    <source>
        <dbReference type="ARBA" id="ARBA00047443"/>
    </source>
</evidence>
<dbReference type="GO" id="GO:0033539">
    <property type="term" value="P:fatty acid beta-oxidation using acyl-CoA dehydrogenase"/>
    <property type="evidence" value="ECO:0007669"/>
    <property type="project" value="TreeGrafter"/>
</dbReference>
<dbReference type="SFLD" id="SFLDG01129">
    <property type="entry name" value="C1.5:_HAD__Beta-PGM__Phosphata"/>
    <property type="match status" value="1"/>
</dbReference>
<dbReference type="GO" id="GO:0031966">
    <property type="term" value="C:mitochondrial membrane"/>
    <property type="evidence" value="ECO:0007669"/>
    <property type="project" value="UniProtKB-SubCell"/>
</dbReference>
<evidence type="ECO:0000256" key="19">
    <source>
        <dbReference type="ARBA" id="ARBA00048399"/>
    </source>
</evidence>
<dbReference type="InterPro" id="IPR009100">
    <property type="entry name" value="AcylCoA_DH/oxidase_NM_dom_sf"/>
</dbReference>
<dbReference type="Gene3D" id="3.30.200.20">
    <property type="entry name" value="Phosphorylase Kinase, domain 1"/>
    <property type="match status" value="1"/>
</dbReference>
<proteinExistence type="inferred from homology"/>
<dbReference type="Pfam" id="PF02770">
    <property type="entry name" value="Acyl-CoA_dh_M"/>
    <property type="match status" value="1"/>
</dbReference>
<keyword evidence="23" id="KW-1185">Reference proteome</keyword>
<dbReference type="Pfam" id="PF00441">
    <property type="entry name" value="Acyl-CoA_dh_1"/>
    <property type="match status" value="1"/>
</dbReference>
<dbReference type="NCBIfam" id="TIGR02247">
    <property type="entry name" value="HAD-1A3-hyp"/>
    <property type="match status" value="1"/>
</dbReference>
<evidence type="ECO:0000256" key="2">
    <source>
        <dbReference type="ARBA" id="ARBA00004275"/>
    </source>
</evidence>
<organism evidence="22 23">
    <name type="scientific">Bugula neritina</name>
    <name type="common">Brown bryozoan</name>
    <name type="synonym">Sertularia neritina</name>
    <dbReference type="NCBI Taxonomy" id="10212"/>
    <lineage>
        <taxon>Eukaryota</taxon>
        <taxon>Metazoa</taxon>
        <taxon>Spiralia</taxon>
        <taxon>Lophotrochozoa</taxon>
        <taxon>Bryozoa</taxon>
        <taxon>Gymnolaemata</taxon>
        <taxon>Cheilostomatida</taxon>
        <taxon>Flustrina</taxon>
        <taxon>Buguloidea</taxon>
        <taxon>Bugulidae</taxon>
        <taxon>Bugula</taxon>
    </lineage>
</organism>
<sequence>MYMLCIALPQAFKMLRVRSVAPVQRLKVLQRATATQCASTHSKGDGQLKAVIFDMGGVLVQGPGRVFAEFEKKRELDPGLIVSTIVRAGGNSAWCRMERGEFPSTQLSQHLSEDIKSLTGKSVDMSGLIEEMTRVTAEPFPDMINAVNTLRGRGLRTALLTNNWFANEQEQLANQTVISSYFGPMFDVIVESAKSKTRKPEHTIYKKVLEELKVSGDEAVFLDDIGENLKAAAQFGIKTIKVTEDRDEALKELSQLTGVHLPCPLGGTERIPERLKLDINKIKGYLESIGFHGTGSPHVRSYKHGQSNPTYLIQYAGRNMVLRKKPPGKILPSAHAVDREYTVMKALAGQGVPVPKMFAFCDDESVLGTPFYLMEHVPGKVFKNLALPELNPEQRSKVYAGACSVLAQIHNVDISAAGLDGYGKHTDYMKRNLARWKGQYEKSKTREIPAIDFLIKYLEENLPQSEKCTVVHGDFRIDNIIFDENTLEVKAILDWELSTLGNPIQDMTGNLMQYIMSPAVPVVGGKSYFFFTYLTELCQIWFAGEDLTGTGIPTLAEYVSQYCSLVGVDGIRDPPLDYYMAFLCFRMAAICQGVYKRFLSGQASAPNAESVGQSAEPLAELGRMIVEEGLSSVTGSSMSTKQSSSHHIYDKLPVDVSQLRPIAQEYHRRVKKFIDDHILPVEREVAQHGETDRKWEIPKVIEELKAKAKAEGLWNLFVPIETDTDAKYGAGLTNVEYAYVCEEMGRCPISPEIFNCNAPDTGNMEVLIKYGSEEQKREWLQPLLEGKIRSCFGMTEPEVASSDATNIQSSIRRDGDSYVINGRKWWTSGACDPRCKLCIFMGKTDTGAARHKQQSMILVPMDAPGVKVIRPLYVFGSQDPPAGHAEVLFENVRVPVGNMLLGEGRGFEIAQGRLGPGRIHHCMRLIGNCERALELMVERIIHKILVIFMQTQNRIAFGKPLIAQGTIQADIANSRIAIEQSRLLVLKAAHMMDTVGNKIAAPEIAMIKVAVPNMAQEVIDKAIQSFGGAGYHADLPLSAMFVWARVLRTADGPDEVHRRAIAKYEVMKQNSSKL</sequence>
<dbReference type="InterPro" id="IPR011945">
    <property type="entry name" value="HAD-SF_ppase_IA/epoxid_hydro_N"/>
</dbReference>
<reference evidence="22" key="1">
    <citation type="submission" date="2020-06" db="EMBL/GenBank/DDBJ databases">
        <title>Draft genome of Bugula neritina, a colonial animal packing powerful symbionts and potential medicines.</title>
        <authorList>
            <person name="Rayko M."/>
        </authorList>
    </citation>
    <scope>NUCLEOTIDE SEQUENCE [LARGE SCALE GENOMIC DNA]</scope>
    <source>
        <strain evidence="22">Kwan_BN1</strain>
    </source>
</reference>
<dbReference type="CDD" id="cd02603">
    <property type="entry name" value="HAD_sEH-N_like"/>
    <property type="match status" value="1"/>
</dbReference>
<keyword evidence="10" id="KW-0443">Lipid metabolism</keyword>
<dbReference type="EMBL" id="VXIV02001473">
    <property type="protein sequence ID" value="KAF6032808.1"/>
    <property type="molecule type" value="Genomic_DNA"/>
</dbReference>
<dbReference type="Gene3D" id="2.40.110.10">
    <property type="entry name" value="Butyryl-CoA Dehydrogenase, subunit A, domain 2"/>
    <property type="match status" value="1"/>
</dbReference>
<evidence type="ECO:0000256" key="5">
    <source>
        <dbReference type="ARBA" id="ARBA00009347"/>
    </source>
</evidence>
<dbReference type="InterPro" id="IPR050741">
    <property type="entry name" value="Acyl-CoA_dehydrogenase"/>
</dbReference>
<keyword evidence="6" id="KW-0285">Flavoprotein</keyword>
<dbReference type="InterPro" id="IPR002575">
    <property type="entry name" value="Aminoglycoside_PTrfase"/>
</dbReference>
<dbReference type="SUPFAM" id="SSF47203">
    <property type="entry name" value="Acyl-CoA dehydrogenase C-terminal domain-like"/>
    <property type="match status" value="1"/>
</dbReference>
<feature type="domain" description="CHK kinase-like" evidence="21">
    <location>
        <begin position="372"/>
        <end position="540"/>
    </location>
</feature>
<dbReference type="InterPro" id="IPR046373">
    <property type="entry name" value="Acyl-CoA_Oxase/DH_mid-dom_sf"/>
</dbReference>
<dbReference type="Proteomes" id="UP000593567">
    <property type="component" value="Unassembled WGS sequence"/>
</dbReference>
<dbReference type="PRINTS" id="PR00413">
    <property type="entry name" value="HADHALOGNASE"/>
</dbReference>
<dbReference type="GO" id="GO:0005777">
    <property type="term" value="C:peroxisome"/>
    <property type="evidence" value="ECO:0007669"/>
    <property type="project" value="UniProtKB-SubCell"/>
</dbReference>
<comment type="cofactor">
    <cofactor evidence="1">
        <name>FAD</name>
        <dbReference type="ChEBI" id="CHEBI:57692"/>
    </cofactor>
</comment>
<dbReference type="FunFam" id="2.40.110.10:FF:000002">
    <property type="entry name" value="Acyl-CoA dehydrogenase fadE12"/>
    <property type="match status" value="1"/>
</dbReference>
<evidence type="ECO:0000256" key="8">
    <source>
        <dbReference type="ARBA" id="ARBA00022990"/>
    </source>
</evidence>
<keyword evidence="9" id="KW-0560">Oxidoreductase</keyword>
<evidence type="ECO:0000256" key="4">
    <source>
        <dbReference type="ARBA" id="ARBA00005005"/>
    </source>
</evidence>
<dbReference type="AlphaFoldDB" id="A0A7J7K5C7"/>
<comment type="catalytic activity">
    <reaction evidence="17">
        <text>tetracosanoyl-CoA + oxidized [electron-transfer flavoprotein] + H(+) = (2E)-tetracosenoyl-CoA + reduced [electron-transfer flavoprotein]</text>
        <dbReference type="Rhea" id="RHEA:47232"/>
        <dbReference type="Rhea" id="RHEA-COMP:10685"/>
        <dbReference type="Rhea" id="RHEA-COMP:10686"/>
        <dbReference type="ChEBI" id="CHEBI:15378"/>
        <dbReference type="ChEBI" id="CHEBI:57692"/>
        <dbReference type="ChEBI" id="CHEBI:58307"/>
        <dbReference type="ChEBI" id="CHEBI:65052"/>
        <dbReference type="ChEBI" id="CHEBI:74693"/>
    </reaction>
    <physiologicalReaction direction="left-to-right" evidence="17">
        <dbReference type="Rhea" id="RHEA:47233"/>
    </physiologicalReaction>
</comment>
<dbReference type="CDD" id="cd05154">
    <property type="entry name" value="ACAD10_11_N-like"/>
    <property type="match status" value="1"/>
</dbReference>
<dbReference type="SUPFAM" id="SSF56645">
    <property type="entry name" value="Acyl-CoA dehydrogenase NM domain-like"/>
    <property type="match status" value="1"/>
</dbReference>
<comment type="pathway">
    <text evidence="4">Lipid metabolism; fatty acid beta-oxidation.</text>
</comment>
<evidence type="ECO:0000256" key="20">
    <source>
        <dbReference type="ARBA" id="ARBA00049140"/>
    </source>
</evidence>
<dbReference type="GO" id="GO:0003995">
    <property type="term" value="F:acyl-CoA dehydrogenase activity"/>
    <property type="evidence" value="ECO:0007669"/>
    <property type="project" value="TreeGrafter"/>
</dbReference>
<dbReference type="InterPro" id="IPR009075">
    <property type="entry name" value="AcylCo_DH/oxidase_C"/>
</dbReference>
<dbReference type="Pfam" id="PF00702">
    <property type="entry name" value="Hydrolase"/>
    <property type="match status" value="1"/>
</dbReference>
<comment type="catalytic activity">
    <reaction evidence="18">
        <text>tricosanoyl-CoA + oxidized [electron-transfer flavoprotein] + H(+) = (2E)-tricosenoyl-CoA + reduced [electron-transfer flavoprotein]</text>
        <dbReference type="Rhea" id="RHEA:48220"/>
        <dbReference type="Rhea" id="RHEA-COMP:10685"/>
        <dbReference type="Rhea" id="RHEA-COMP:10686"/>
        <dbReference type="ChEBI" id="CHEBI:15378"/>
        <dbReference type="ChEBI" id="CHEBI:57692"/>
        <dbReference type="ChEBI" id="CHEBI:58307"/>
        <dbReference type="ChEBI" id="CHEBI:90118"/>
        <dbReference type="ChEBI" id="CHEBI:90119"/>
    </reaction>
    <physiologicalReaction direction="left-to-right" evidence="18">
        <dbReference type="Rhea" id="RHEA:48221"/>
    </physiologicalReaction>
</comment>
<dbReference type="PANTHER" id="PTHR48083:SF35">
    <property type="entry name" value="ACYL-COA DEHYDROGENASE FAMILY MEMBER 10"/>
    <property type="match status" value="1"/>
</dbReference>
<evidence type="ECO:0000256" key="11">
    <source>
        <dbReference type="ARBA" id="ARBA00023136"/>
    </source>
</evidence>
<dbReference type="InterPro" id="IPR023214">
    <property type="entry name" value="HAD_sf"/>
</dbReference>
<evidence type="ECO:0000256" key="16">
    <source>
        <dbReference type="ARBA" id="ARBA00048020"/>
    </source>
</evidence>
<evidence type="ECO:0000313" key="23">
    <source>
        <dbReference type="Proteomes" id="UP000593567"/>
    </source>
</evidence>
<keyword evidence="11" id="KW-0472">Membrane</keyword>
<dbReference type="InterPro" id="IPR015897">
    <property type="entry name" value="CHK_kinase-like"/>
</dbReference>
<comment type="subcellular location">
    <subcellularLocation>
        <location evidence="3">Mitochondrion membrane</location>
    </subcellularLocation>
    <subcellularLocation>
        <location evidence="2">Peroxisome</location>
    </subcellularLocation>
</comment>
<dbReference type="Gene3D" id="1.10.540.10">
    <property type="entry name" value="Acyl-CoA dehydrogenase/oxidase, N-terminal domain"/>
    <property type="match status" value="1"/>
</dbReference>
<gene>
    <name evidence="22" type="ORF">EB796_008853</name>
</gene>
<dbReference type="Gene3D" id="1.10.150.240">
    <property type="entry name" value="Putative phosphatase, domain 2"/>
    <property type="match status" value="1"/>
</dbReference>
<dbReference type="SUPFAM" id="SSF56784">
    <property type="entry name" value="HAD-like"/>
    <property type="match status" value="1"/>
</dbReference>
<dbReference type="InterPro" id="IPR037069">
    <property type="entry name" value="AcylCoA_DH/ox_N_sf"/>
</dbReference>
<dbReference type="InterPro" id="IPR013786">
    <property type="entry name" value="AcylCoA_DH/ox_N"/>
</dbReference>
<dbReference type="InterPro" id="IPR011009">
    <property type="entry name" value="Kinase-like_dom_sf"/>
</dbReference>
<name>A0A7J7K5C7_BUGNE</name>
<dbReference type="SUPFAM" id="SSF56112">
    <property type="entry name" value="Protein kinase-like (PK-like)"/>
    <property type="match status" value="1"/>
</dbReference>
<keyword evidence="7" id="KW-0274">FAD</keyword>
<evidence type="ECO:0000256" key="13">
    <source>
        <dbReference type="ARBA" id="ARBA00040622"/>
    </source>
</evidence>
<dbReference type="InterPro" id="IPR023198">
    <property type="entry name" value="PGP-like_dom2"/>
</dbReference>
<comment type="caution">
    <text evidence="22">The sequence shown here is derived from an EMBL/GenBank/DDBJ whole genome shotgun (WGS) entry which is preliminary data.</text>
</comment>
<evidence type="ECO:0000256" key="12">
    <source>
        <dbReference type="ARBA" id="ARBA00023140"/>
    </source>
</evidence>
<dbReference type="InterPro" id="IPR006091">
    <property type="entry name" value="Acyl-CoA_Oxase/DH_mid-dom"/>
</dbReference>
<evidence type="ECO:0000313" key="22">
    <source>
        <dbReference type="EMBL" id="KAF6032808.1"/>
    </source>
</evidence>
<comment type="catalytic activity">
    <reaction evidence="16">
        <text>docosanoyl-CoA + oxidized [electron-transfer flavoprotein] + H(+) = (2E)-docosenoyl-CoA + reduced [electron-transfer flavoprotein]</text>
        <dbReference type="Rhea" id="RHEA:47228"/>
        <dbReference type="Rhea" id="RHEA-COMP:10685"/>
        <dbReference type="Rhea" id="RHEA-COMP:10686"/>
        <dbReference type="ChEBI" id="CHEBI:15378"/>
        <dbReference type="ChEBI" id="CHEBI:57692"/>
        <dbReference type="ChEBI" id="CHEBI:58307"/>
        <dbReference type="ChEBI" id="CHEBI:65059"/>
        <dbReference type="ChEBI" id="CHEBI:74692"/>
    </reaction>
    <physiologicalReaction direction="left-to-right" evidence="16">
        <dbReference type="Rhea" id="RHEA:47229"/>
    </physiologicalReaction>
</comment>
<comment type="catalytic activity">
    <reaction evidence="19">
        <text>hexacosanoyl-CoA + oxidized [electron-transfer flavoprotein] + H(+) = (2E)-hexacosenoyl-CoA + reduced [electron-transfer flavoprotein]</text>
        <dbReference type="Rhea" id="RHEA:48216"/>
        <dbReference type="Rhea" id="RHEA-COMP:10685"/>
        <dbReference type="Rhea" id="RHEA-COMP:10686"/>
        <dbReference type="ChEBI" id="CHEBI:15378"/>
        <dbReference type="ChEBI" id="CHEBI:57692"/>
        <dbReference type="ChEBI" id="CHEBI:58307"/>
        <dbReference type="ChEBI" id="CHEBI:64868"/>
        <dbReference type="ChEBI" id="CHEBI:74281"/>
    </reaction>
    <physiologicalReaction direction="left-to-right" evidence="19">
        <dbReference type="Rhea" id="RHEA:48217"/>
    </physiologicalReaction>
</comment>
<dbReference type="NCBIfam" id="TIGR01509">
    <property type="entry name" value="HAD-SF-IA-v3"/>
    <property type="match status" value="1"/>
</dbReference>
<dbReference type="InterPro" id="IPR041726">
    <property type="entry name" value="ACAD10_11_N"/>
</dbReference>
<dbReference type="InterPro" id="IPR036412">
    <property type="entry name" value="HAD-like_sf"/>
</dbReference>
<dbReference type="SMART" id="SM00587">
    <property type="entry name" value="CHK"/>
    <property type="match status" value="1"/>
</dbReference>
<comment type="catalytic activity">
    <reaction evidence="15">
        <text>a 2,3-saturated acyl-CoA + oxidized [electron-transfer flavoprotein] + H(+) = a (2E)-enoyl-CoA + reduced [electron-transfer flavoprotein]</text>
        <dbReference type="Rhea" id="RHEA:44704"/>
        <dbReference type="Rhea" id="RHEA-COMP:10685"/>
        <dbReference type="Rhea" id="RHEA-COMP:10686"/>
        <dbReference type="ChEBI" id="CHEBI:15378"/>
        <dbReference type="ChEBI" id="CHEBI:57692"/>
        <dbReference type="ChEBI" id="CHEBI:58307"/>
        <dbReference type="ChEBI" id="CHEBI:58856"/>
        <dbReference type="ChEBI" id="CHEBI:65111"/>
    </reaction>
    <physiologicalReaction direction="left-to-right" evidence="15">
        <dbReference type="Rhea" id="RHEA:44705"/>
    </physiologicalReaction>
</comment>
<accession>A0A7J7K5C7</accession>
<dbReference type="Gene3D" id="1.20.140.10">
    <property type="entry name" value="Butyryl-CoA Dehydrogenase, subunit A, domain 3"/>
    <property type="match status" value="1"/>
</dbReference>
<dbReference type="GO" id="GO:0050660">
    <property type="term" value="F:flavin adenine dinucleotide binding"/>
    <property type="evidence" value="ECO:0007669"/>
    <property type="project" value="InterPro"/>
</dbReference>
<dbReference type="Pfam" id="PF02771">
    <property type="entry name" value="Acyl-CoA_dh_N"/>
    <property type="match status" value="1"/>
</dbReference>
<dbReference type="OrthoDB" id="434771at2759"/>
<dbReference type="PANTHER" id="PTHR48083">
    <property type="entry name" value="MEDIUM-CHAIN SPECIFIC ACYL-COA DEHYDROGENASE, MITOCHONDRIAL-RELATED"/>
    <property type="match status" value="1"/>
</dbReference>
<evidence type="ECO:0000256" key="9">
    <source>
        <dbReference type="ARBA" id="ARBA00023002"/>
    </source>
</evidence>
<evidence type="ECO:0000256" key="3">
    <source>
        <dbReference type="ARBA" id="ARBA00004325"/>
    </source>
</evidence>
<comment type="catalytic activity">
    <reaction evidence="20">
        <text>eicosanoyl-CoA + oxidized [electron-transfer flavoprotein] + H(+) = (2E)-eicosenoyl-CoA + reduced [electron-transfer flavoprotein]</text>
        <dbReference type="Rhea" id="RHEA:47236"/>
        <dbReference type="Rhea" id="RHEA-COMP:10685"/>
        <dbReference type="Rhea" id="RHEA-COMP:10686"/>
        <dbReference type="ChEBI" id="CHEBI:15378"/>
        <dbReference type="ChEBI" id="CHEBI:57380"/>
        <dbReference type="ChEBI" id="CHEBI:57692"/>
        <dbReference type="ChEBI" id="CHEBI:58307"/>
        <dbReference type="ChEBI" id="CHEBI:74691"/>
    </reaction>
    <physiologicalReaction direction="left-to-right" evidence="20">
        <dbReference type="Rhea" id="RHEA:47237"/>
    </physiologicalReaction>
</comment>
<evidence type="ECO:0000256" key="1">
    <source>
        <dbReference type="ARBA" id="ARBA00001974"/>
    </source>
</evidence>
<dbReference type="Gene3D" id="3.40.50.1000">
    <property type="entry name" value="HAD superfamily/HAD-like"/>
    <property type="match status" value="1"/>
</dbReference>
<dbReference type="Pfam" id="PF01636">
    <property type="entry name" value="APH"/>
    <property type="match status" value="1"/>
</dbReference>
<protein>
    <recommendedName>
        <fullName evidence="13">Acyl-CoA dehydrogenase family member 11</fullName>
    </recommendedName>
</protein>
<evidence type="ECO:0000256" key="18">
    <source>
        <dbReference type="ARBA" id="ARBA00048395"/>
    </source>
</evidence>
<evidence type="ECO:0000256" key="7">
    <source>
        <dbReference type="ARBA" id="ARBA00022827"/>
    </source>
</evidence>
<dbReference type="Gene3D" id="3.90.1200.10">
    <property type="match status" value="1"/>
</dbReference>
<dbReference type="SFLD" id="SFLDS00003">
    <property type="entry name" value="Haloacid_Dehalogenase"/>
    <property type="match status" value="1"/>
</dbReference>
<dbReference type="InterPro" id="IPR006439">
    <property type="entry name" value="HAD-SF_hydro_IA"/>
</dbReference>
<keyword evidence="8" id="KW-0007">Acetylation</keyword>
<evidence type="ECO:0000259" key="21">
    <source>
        <dbReference type="SMART" id="SM00587"/>
    </source>
</evidence>
<evidence type="ECO:0000256" key="6">
    <source>
        <dbReference type="ARBA" id="ARBA00022630"/>
    </source>
</evidence>
<comment type="similarity">
    <text evidence="5">Belongs to the acyl-CoA dehydrogenase family.</text>
</comment>
<comment type="function">
    <text evidence="14">Acyl-CoA dehydrogenase, that exhibits maximal activity towards saturated C22-CoA. Probably participates in beta-oxydation and energy production but could also play a role in the metabolism of specific fatty acids to control fatty acids composition of cellular lipids in brain.</text>
</comment>
<evidence type="ECO:0000256" key="10">
    <source>
        <dbReference type="ARBA" id="ARBA00023098"/>
    </source>
</evidence>
<dbReference type="InterPro" id="IPR036250">
    <property type="entry name" value="AcylCo_DH-like_C"/>
</dbReference>
<evidence type="ECO:0000256" key="14">
    <source>
        <dbReference type="ARBA" id="ARBA00046026"/>
    </source>
</evidence>
<evidence type="ECO:0000256" key="17">
    <source>
        <dbReference type="ARBA" id="ARBA00048086"/>
    </source>
</evidence>
<keyword evidence="12" id="KW-0576">Peroxisome</keyword>